<feature type="domain" description="AB hydrolase-1" evidence="1">
    <location>
        <begin position="62"/>
        <end position="288"/>
    </location>
</feature>
<dbReference type="EMBL" id="CP009111">
    <property type="protein sequence ID" value="ANS30377.1"/>
    <property type="molecule type" value="Genomic_DNA"/>
</dbReference>
<dbReference type="PANTHER" id="PTHR43798:SF33">
    <property type="entry name" value="HYDROLASE, PUTATIVE (AFU_ORTHOLOGUE AFUA_2G14860)-RELATED"/>
    <property type="match status" value="1"/>
</dbReference>
<dbReference type="Gene3D" id="3.40.50.1820">
    <property type="entry name" value="alpha/beta hydrolase"/>
    <property type="match status" value="1"/>
</dbReference>
<accession>A0A1B1KCP7</accession>
<dbReference type="PATRIC" id="fig|37919.13.peg.6006"/>
<dbReference type="InterPro" id="IPR000073">
    <property type="entry name" value="AB_hydrolase_1"/>
</dbReference>
<evidence type="ECO:0000259" key="1">
    <source>
        <dbReference type="Pfam" id="PF12697"/>
    </source>
</evidence>
<dbReference type="SUPFAM" id="SSF53474">
    <property type="entry name" value="alpha/beta-Hydrolases"/>
    <property type="match status" value="1"/>
</dbReference>
<evidence type="ECO:0000313" key="2">
    <source>
        <dbReference type="EMBL" id="ANS30377.1"/>
    </source>
</evidence>
<dbReference type="GO" id="GO:0016020">
    <property type="term" value="C:membrane"/>
    <property type="evidence" value="ECO:0007669"/>
    <property type="project" value="TreeGrafter"/>
</dbReference>
<dbReference type="PANTHER" id="PTHR43798">
    <property type="entry name" value="MONOACYLGLYCEROL LIPASE"/>
    <property type="match status" value="1"/>
</dbReference>
<organism evidence="2 3">
    <name type="scientific">Rhodococcus opacus</name>
    <name type="common">Nocardia opaca</name>
    <dbReference type="NCBI Taxonomy" id="37919"/>
    <lineage>
        <taxon>Bacteria</taxon>
        <taxon>Bacillati</taxon>
        <taxon>Actinomycetota</taxon>
        <taxon>Actinomycetes</taxon>
        <taxon>Mycobacteriales</taxon>
        <taxon>Nocardiaceae</taxon>
        <taxon>Rhodococcus</taxon>
    </lineage>
</organism>
<dbReference type="Proteomes" id="UP000186108">
    <property type="component" value="Chromosome"/>
</dbReference>
<reference evidence="2 3" key="1">
    <citation type="submission" date="2014-07" db="EMBL/GenBank/DDBJ databases">
        <authorList>
            <person name="Zhang J.E."/>
            <person name="Yang H."/>
            <person name="Guo J."/>
            <person name="Deng Z."/>
            <person name="Luo H."/>
            <person name="Luo M."/>
            <person name="Zhao B."/>
        </authorList>
    </citation>
    <scope>NUCLEOTIDE SEQUENCE [LARGE SCALE GENOMIC DNA]</scope>
    <source>
        <strain evidence="2 3">1CP</strain>
    </source>
</reference>
<gene>
    <name evidence="2" type="ORF">R1CP_28710</name>
</gene>
<dbReference type="AlphaFoldDB" id="A0A1B1KCP7"/>
<dbReference type="GO" id="GO:0003824">
    <property type="term" value="F:catalytic activity"/>
    <property type="evidence" value="ECO:0007669"/>
    <property type="project" value="UniProtKB-ARBA"/>
</dbReference>
<dbReference type="PRINTS" id="PR00111">
    <property type="entry name" value="ABHYDROLASE"/>
</dbReference>
<proteinExistence type="predicted"/>
<dbReference type="Pfam" id="PF12697">
    <property type="entry name" value="Abhydrolase_6"/>
    <property type="match status" value="1"/>
</dbReference>
<protein>
    <recommendedName>
        <fullName evidence="1">AB hydrolase-1 domain-containing protein</fullName>
    </recommendedName>
</protein>
<dbReference type="InterPro" id="IPR029058">
    <property type="entry name" value="AB_hydrolase_fold"/>
</dbReference>
<name>A0A1B1KCP7_RHOOP</name>
<evidence type="ECO:0000313" key="3">
    <source>
        <dbReference type="Proteomes" id="UP000186108"/>
    </source>
</evidence>
<sequence length="301" mass="32936">MKHVPIATHGIYHDSGDSVPVRRSCRDRLEQWSVPHSLARLDTPLGATTVLSAGTSAGRPPVVLLPGAGLNSATTLATVCALRGRHRILVPDLPGEPGLSSSRRPHRHRHSLQTYGHWLDALLPQLVAEPVILVGHSLGAAIALASTPTERVAKLVLLNPAGIVSLRRTPELTWLRTKWSFDPTLEHSEQLLSYLESPRSVPDMGLVSWYTMIAEHCFPGRLPPRLPAGTVLRWSGRVPVVVATGEHDRLISPARLRPRVRELLGVDIRILDRVGHLALREAPETVSELIAASPDIRREPV</sequence>
<dbReference type="InterPro" id="IPR050266">
    <property type="entry name" value="AB_hydrolase_sf"/>
</dbReference>